<dbReference type="PANTHER" id="PTHR42887">
    <property type="entry name" value="OS12G0638800 PROTEIN"/>
    <property type="match status" value="1"/>
</dbReference>
<dbReference type="InterPro" id="IPR036188">
    <property type="entry name" value="FAD/NAD-bd_sf"/>
</dbReference>
<evidence type="ECO:0000256" key="3">
    <source>
        <dbReference type="ARBA" id="ARBA00022827"/>
    </source>
</evidence>
<dbReference type="Proteomes" id="UP000251135">
    <property type="component" value="Unassembled WGS sequence"/>
</dbReference>
<dbReference type="AlphaFoldDB" id="A0A363D330"/>
<organism evidence="6 7">
    <name type="scientific">Arcobacter caeni</name>
    <dbReference type="NCBI Taxonomy" id="1912877"/>
    <lineage>
        <taxon>Bacteria</taxon>
        <taxon>Pseudomonadati</taxon>
        <taxon>Campylobacterota</taxon>
        <taxon>Epsilonproteobacteria</taxon>
        <taxon>Campylobacterales</taxon>
        <taxon>Arcobacteraceae</taxon>
        <taxon>Arcobacter</taxon>
    </lineage>
</organism>
<proteinExistence type="predicted"/>
<comment type="cofactor">
    <cofactor evidence="1">
        <name>FAD</name>
        <dbReference type="ChEBI" id="CHEBI:57692"/>
    </cofactor>
</comment>
<dbReference type="InterPro" id="IPR004792">
    <property type="entry name" value="BaiN-like"/>
</dbReference>
<dbReference type="OrthoDB" id="9773233at2"/>
<evidence type="ECO:0000259" key="5">
    <source>
        <dbReference type="Pfam" id="PF22780"/>
    </source>
</evidence>
<dbReference type="Pfam" id="PF03486">
    <property type="entry name" value="HI0933_like"/>
    <property type="match status" value="1"/>
</dbReference>
<dbReference type="Gene3D" id="2.40.30.10">
    <property type="entry name" value="Translation factors"/>
    <property type="match status" value="1"/>
</dbReference>
<dbReference type="InterPro" id="IPR023166">
    <property type="entry name" value="BaiN-like_dom_sf"/>
</dbReference>
<dbReference type="Gene3D" id="1.10.8.260">
    <property type="entry name" value="HI0933 insert domain-like"/>
    <property type="match status" value="1"/>
</dbReference>
<dbReference type="Gene3D" id="3.50.50.60">
    <property type="entry name" value="FAD/NAD(P)-binding domain"/>
    <property type="match status" value="1"/>
</dbReference>
<dbReference type="SUPFAM" id="SSF51905">
    <property type="entry name" value="FAD/NAD(P)-binding domain"/>
    <property type="match status" value="1"/>
</dbReference>
<evidence type="ECO:0000313" key="7">
    <source>
        <dbReference type="Proteomes" id="UP000251135"/>
    </source>
</evidence>
<evidence type="ECO:0000259" key="4">
    <source>
        <dbReference type="Pfam" id="PF03486"/>
    </source>
</evidence>
<dbReference type="NCBIfam" id="TIGR00275">
    <property type="entry name" value="aminoacetone oxidase family FAD-binding enzyme"/>
    <property type="match status" value="1"/>
</dbReference>
<evidence type="ECO:0000256" key="1">
    <source>
        <dbReference type="ARBA" id="ARBA00001974"/>
    </source>
</evidence>
<name>A0A363D330_9BACT</name>
<keyword evidence="3" id="KW-0274">FAD</keyword>
<evidence type="ECO:0000256" key="2">
    <source>
        <dbReference type="ARBA" id="ARBA00022630"/>
    </source>
</evidence>
<evidence type="ECO:0000313" key="6">
    <source>
        <dbReference type="EMBL" id="PUE65725.1"/>
    </source>
</evidence>
<comment type="caution">
    <text evidence="6">The sequence shown here is derived from an EMBL/GenBank/DDBJ whole genome shotgun (WGS) entry which is preliminary data.</text>
</comment>
<dbReference type="SUPFAM" id="SSF160996">
    <property type="entry name" value="HI0933 insert domain-like"/>
    <property type="match status" value="1"/>
</dbReference>
<dbReference type="InterPro" id="IPR057661">
    <property type="entry name" value="RsdA/BaiN/AoA(So)_Rossmann"/>
</dbReference>
<dbReference type="InterPro" id="IPR055178">
    <property type="entry name" value="RsdA/BaiN/AoA(So)-like_dom"/>
</dbReference>
<dbReference type="RefSeq" id="WP_108558085.1">
    <property type="nucleotide sequence ID" value="NZ_MUXE01000003.1"/>
</dbReference>
<reference evidence="6 7" key="1">
    <citation type="submission" date="2017-02" db="EMBL/GenBank/DDBJ databases">
        <title>Arcobacter caeni sp. nov, a new Arcobacter species isolated from reclaimed water.</title>
        <authorList>
            <person name="Figueras M.J."/>
            <person name="Perez-Cataluna A."/>
            <person name="Salas-Masso N."/>
        </authorList>
    </citation>
    <scope>NUCLEOTIDE SEQUENCE [LARGE SCALE GENOMIC DNA]</scope>
    <source>
        <strain evidence="6 7">RW17-10</strain>
    </source>
</reference>
<sequence length="410" mass="45008">MRIAIIGAGAAGIMAAITAKRLNKNLQIDLFDANKSIGKKILASGNGRCNISNSNITSKNYIGENPDFINYALKEFDFKAFEKFCKSIGLLLDIKESGKVYPLSNEAKSVTNLLELALQELDVRDFLETFINDIEKEGEKFIIRTDEKEFKDYDKVLISNGLGAAPQLNASEIGLDFASKFGHSYNPTYPSLVGLKTENTYNGKLQGVKKECNVSLFINGNLEQEIFGDVLFTSYGVSGFAILDISQLAVLNLTSYQDVKIGINFFPKINRNDLADQIQALFKTVPNQKAVDILTGIISNKIAPVLLDICKIDLNTKASEINAKQIKAISYQLNQWKLKVIDSQGFGHAEASGGGVRTAEVDNKTYESKLVKGLYFAGEVLDIVGNRGGFNLQFAWASGYLVGKSFGKIK</sequence>
<feature type="domain" description="RsdA/BaiN/AoA(So)-like insert" evidence="5">
    <location>
        <begin position="189"/>
        <end position="350"/>
    </location>
</feature>
<feature type="domain" description="RsdA/BaiN/AoA(So)-like Rossmann fold-like" evidence="4">
    <location>
        <begin position="2"/>
        <end position="404"/>
    </location>
</feature>
<accession>A0A363D330</accession>
<gene>
    <name evidence="6" type="ORF">B0174_02555</name>
</gene>
<dbReference type="EMBL" id="MUXE01000003">
    <property type="protein sequence ID" value="PUE65725.1"/>
    <property type="molecule type" value="Genomic_DNA"/>
</dbReference>
<protein>
    <submittedName>
        <fullName evidence="6">Flavoprotein</fullName>
    </submittedName>
</protein>
<dbReference type="Pfam" id="PF22780">
    <property type="entry name" value="HI0933_like_1st"/>
    <property type="match status" value="1"/>
</dbReference>
<keyword evidence="2" id="KW-0285">Flavoprotein</keyword>
<dbReference type="PANTHER" id="PTHR42887:SF2">
    <property type="entry name" value="OS12G0638800 PROTEIN"/>
    <property type="match status" value="1"/>
</dbReference>
<keyword evidence="7" id="KW-1185">Reference proteome</keyword>